<name>A0A1Y1W7X1_9FUNG</name>
<dbReference type="Pfam" id="PF01975">
    <property type="entry name" value="SurE"/>
    <property type="match status" value="1"/>
</dbReference>
<gene>
    <name evidence="2" type="ORF">DL89DRAFT_163656</name>
</gene>
<dbReference type="InterPro" id="IPR036523">
    <property type="entry name" value="SurE-like_sf"/>
</dbReference>
<dbReference type="PANTHER" id="PTHR47551">
    <property type="entry name" value="TUBULIN--TYROSINE LIGASE PBY1-RELATED"/>
    <property type="match status" value="1"/>
</dbReference>
<comment type="caution">
    <text evidence="2">The sequence shown here is derived from an EMBL/GenBank/DDBJ whole genome shotgun (WGS) entry which is preliminary data.</text>
</comment>
<proteinExistence type="predicted"/>
<accession>A0A1Y1W7X1</accession>
<dbReference type="Proteomes" id="UP000193922">
    <property type="component" value="Unassembled WGS sequence"/>
</dbReference>
<dbReference type="InterPro" id="IPR027746">
    <property type="entry name" value="TTL"/>
</dbReference>
<protein>
    <submittedName>
        <fullName evidence="2">Sure-like protein</fullName>
    </submittedName>
</protein>
<dbReference type="SUPFAM" id="SSF64167">
    <property type="entry name" value="SurE-like"/>
    <property type="match status" value="1"/>
</dbReference>
<evidence type="ECO:0000259" key="1">
    <source>
        <dbReference type="Pfam" id="PF01975"/>
    </source>
</evidence>
<dbReference type="EMBL" id="MCFD01000007">
    <property type="protein sequence ID" value="ORX69609.1"/>
    <property type="molecule type" value="Genomic_DNA"/>
</dbReference>
<feature type="domain" description="Survival protein SurE-like phosphatase/nucleotidase" evidence="1">
    <location>
        <begin position="11"/>
        <end position="197"/>
    </location>
</feature>
<dbReference type="STRING" id="61395.A0A1Y1W7X1"/>
<dbReference type="RefSeq" id="XP_040743297.1">
    <property type="nucleotide sequence ID" value="XM_040883698.1"/>
</dbReference>
<dbReference type="OrthoDB" id="202825at2759"/>
<dbReference type="NCBIfam" id="TIGR00087">
    <property type="entry name" value="surE"/>
    <property type="match status" value="1"/>
</dbReference>
<keyword evidence="3" id="KW-1185">Reference proteome</keyword>
<organism evidence="2 3">
    <name type="scientific">Linderina pennispora</name>
    <dbReference type="NCBI Taxonomy" id="61395"/>
    <lineage>
        <taxon>Eukaryota</taxon>
        <taxon>Fungi</taxon>
        <taxon>Fungi incertae sedis</taxon>
        <taxon>Zoopagomycota</taxon>
        <taxon>Kickxellomycotina</taxon>
        <taxon>Kickxellomycetes</taxon>
        <taxon>Kickxellales</taxon>
        <taxon>Kickxellaceae</taxon>
        <taxon>Linderina</taxon>
    </lineage>
</organism>
<dbReference type="Gene3D" id="3.40.1210.10">
    <property type="entry name" value="Survival protein SurE-like phosphatase/nucleotidase"/>
    <property type="match status" value="1"/>
</dbReference>
<dbReference type="InterPro" id="IPR002828">
    <property type="entry name" value="SurE-like_Pase/nucleotidase"/>
</dbReference>
<sequence>MMSALPNIPTVLITNDDGPPGEESPFIETFAAHLTAKLGWRVRVCIPAHQRSWISKAILVNEPVHVTSHKKDWYLATGTPASCVNIALHHLFSDIDLVISGPNLGSNIGNTCALSSGTLGAAMEAALCGTKALALSFAFYNGDIAEPKLGNACRMAVDVIEKLWRKDAWEKAGASVFNVNVPLVEHTACPVFVTRMANGPGFGSLYKPVADVDNLDGVNRITGLPTKNVAVLDDAQAHAAEKDRVFVFSAPYVCDPQPEVGTDTWAIRLCAISVTPLRPELRGIRSIGWTGDLEFQ</sequence>
<evidence type="ECO:0000313" key="3">
    <source>
        <dbReference type="Proteomes" id="UP000193922"/>
    </source>
</evidence>
<dbReference type="PANTHER" id="PTHR47551:SF1">
    <property type="entry name" value="TUBULIN--TYROSINE LIGASE PBY1-RELATED"/>
    <property type="match status" value="1"/>
</dbReference>
<evidence type="ECO:0000313" key="2">
    <source>
        <dbReference type="EMBL" id="ORX69609.1"/>
    </source>
</evidence>
<reference evidence="2 3" key="1">
    <citation type="submission" date="2016-07" db="EMBL/GenBank/DDBJ databases">
        <title>Pervasive Adenine N6-methylation of Active Genes in Fungi.</title>
        <authorList>
            <consortium name="DOE Joint Genome Institute"/>
            <person name="Mondo S.J."/>
            <person name="Dannebaum R.O."/>
            <person name="Kuo R.C."/>
            <person name="Labutti K."/>
            <person name="Haridas S."/>
            <person name="Kuo A."/>
            <person name="Salamov A."/>
            <person name="Ahrendt S.R."/>
            <person name="Lipzen A."/>
            <person name="Sullivan W."/>
            <person name="Andreopoulos W.B."/>
            <person name="Clum A."/>
            <person name="Lindquist E."/>
            <person name="Daum C."/>
            <person name="Ramamoorthy G.K."/>
            <person name="Gryganskyi A."/>
            <person name="Culley D."/>
            <person name="Magnuson J.K."/>
            <person name="James T.Y."/>
            <person name="O'Malley M.A."/>
            <person name="Stajich J.E."/>
            <person name="Spatafora J.W."/>
            <person name="Visel A."/>
            <person name="Grigoriev I.V."/>
        </authorList>
    </citation>
    <scope>NUCLEOTIDE SEQUENCE [LARGE SCALE GENOMIC DNA]</scope>
    <source>
        <strain evidence="2 3">ATCC 12442</strain>
    </source>
</reference>
<dbReference type="GO" id="GO:0000932">
    <property type="term" value="C:P-body"/>
    <property type="evidence" value="ECO:0007669"/>
    <property type="project" value="TreeGrafter"/>
</dbReference>
<dbReference type="GO" id="GO:0016787">
    <property type="term" value="F:hydrolase activity"/>
    <property type="evidence" value="ECO:0007669"/>
    <property type="project" value="InterPro"/>
</dbReference>
<dbReference type="GeneID" id="63800346"/>
<dbReference type="AlphaFoldDB" id="A0A1Y1W7X1"/>